<name>A0A6G8S3U1_9GAMM</name>
<evidence type="ECO:0000313" key="3">
    <source>
        <dbReference type="Proteomes" id="UP000501939"/>
    </source>
</evidence>
<dbReference type="RefSeq" id="WP_166323620.1">
    <property type="nucleotide sequence ID" value="NZ_CP049916.1"/>
</dbReference>
<evidence type="ECO:0000256" key="1">
    <source>
        <dbReference type="SAM" id="SignalP"/>
    </source>
</evidence>
<evidence type="ECO:0000313" key="2">
    <source>
        <dbReference type="EMBL" id="QIO08643.1"/>
    </source>
</evidence>
<dbReference type="KEGG" id="alj:G8D99_06140"/>
<gene>
    <name evidence="2" type="ORF">G8D99_06140</name>
</gene>
<accession>A0A6G8S3U1</accession>
<dbReference type="Proteomes" id="UP000501939">
    <property type="component" value="Chromosome"/>
</dbReference>
<evidence type="ECO:0008006" key="4">
    <source>
        <dbReference type="Google" id="ProtNLM"/>
    </source>
</evidence>
<protein>
    <recommendedName>
        <fullName evidence="4">Lipoprotein</fullName>
    </recommendedName>
</protein>
<dbReference type="EMBL" id="CP049916">
    <property type="protein sequence ID" value="QIO08643.1"/>
    <property type="molecule type" value="Genomic_DNA"/>
</dbReference>
<keyword evidence="3" id="KW-1185">Reference proteome</keyword>
<feature type="chain" id="PRO_5026162259" description="Lipoprotein" evidence="1">
    <location>
        <begin position="23"/>
        <end position="160"/>
    </location>
</feature>
<reference evidence="2 3" key="1">
    <citation type="submission" date="2020-03" db="EMBL/GenBank/DDBJ databases">
        <authorList>
            <person name="Zhu W."/>
        </authorList>
    </citation>
    <scope>NUCLEOTIDE SEQUENCE [LARGE SCALE GENOMIC DNA]</scope>
    <source>
        <strain evidence="2 3">185</strain>
    </source>
</reference>
<keyword evidence="1" id="KW-0732">Signal</keyword>
<sequence>MFALKCRIGCLCAVMATTFALQGCENSSNGAEQKVEIKAAPKITNDATVYAQKAWDLINQVDPMLYQNQKDQIQKMVREPVRQLTLDWRINVKMTDSVTEGKYALCRKALTSIDSWARAIVEDEGQLELRQSTYEADKAKCKGAISNPELGNTKAYTKIF</sequence>
<dbReference type="AlphaFoldDB" id="A0A6G8S3U1"/>
<dbReference type="PROSITE" id="PS51257">
    <property type="entry name" value="PROKAR_LIPOPROTEIN"/>
    <property type="match status" value="1"/>
</dbReference>
<organism evidence="2 3">
    <name type="scientific">Acinetobacter lanii</name>
    <dbReference type="NCBI Taxonomy" id="2715163"/>
    <lineage>
        <taxon>Bacteria</taxon>
        <taxon>Pseudomonadati</taxon>
        <taxon>Pseudomonadota</taxon>
        <taxon>Gammaproteobacteria</taxon>
        <taxon>Moraxellales</taxon>
        <taxon>Moraxellaceae</taxon>
        <taxon>Acinetobacter</taxon>
    </lineage>
</organism>
<feature type="signal peptide" evidence="1">
    <location>
        <begin position="1"/>
        <end position="22"/>
    </location>
</feature>
<proteinExistence type="predicted"/>